<dbReference type="KEGG" id="mku:I2456_07715"/>
<reference evidence="6 8" key="1">
    <citation type="journal article" date="2019" name="Emerg. Microbes Infect.">
        <title>Comprehensive subspecies identification of 175 nontuberculous mycobacteria species based on 7547 genomic profiles.</title>
        <authorList>
            <person name="Matsumoto Y."/>
            <person name="Kinjo T."/>
            <person name="Motooka D."/>
            <person name="Nabeya D."/>
            <person name="Jung N."/>
            <person name="Uechi K."/>
            <person name="Horii T."/>
            <person name="Iida T."/>
            <person name="Fujita J."/>
            <person name="Nakamura S."/>
        </authorList>
    </citation>
    <scope>NUCLEOTIDE SEQUENCE [LARGE SCALE GENOMIC DNA]</scope>
    <source>
        <strain evidence="6 8">JCM 13573</strain>
    </source>
</reference>
<dbReference type="Proteomes" id="UP000465306">
    <property type="component" value="Unassembled WGS sequence"/>
</dbReference>
<dbReference type="RefSeq" id="WP_085074103.1">
    <property type="nucleotide sequence ID" value="NZ_BLKU01000003.1"/>
</dbReference>
<evidence type="ECO:0000256" key="3">
    <source>
        <dbReference type="SAM" id="Phobius"/>
    </source>
</evidence>
<keyword evidence="8" id="KW-1185">Reference proteome</keyword>
<dbReference type="InterPro" id="IPR029050">
    <property type="entry name" value="Immunoprotect_excell_Ig-like"/>
</dbReference>
<feature type="domain" description="DUF4352" evidence="5">
    <location>
        <begin position="83"/>
        <end position="206"/>
    </location>
</feature>
<evidence type="ECO:0000259" key="4">
    <source>
        <dbReference type="Pfam" id="PF10708"/>
    </source>
</evidence>
<evidence type="ECO:0000313" key="6">
    <source>
        <dbReference type="EMBL" id="GFG63911.1"/>
    </source>
</evidence>
<feature type="domain" description="DUF2510" evidence="4">
    <location>
        <begin position="7"/>
        <end position="39"/>
    </location>
</feature>
<proteinExistence type="predicted"/>
<dbReference type="Pfam" id="PF10708">
    <property type="entry name" value="DUF2510"/>
    <property type="match status" value="1"/>
</dbReference>
<dbReference type="AlphaFoldDB" id="A0AAX1JG60"/>
<name>A0AAX1JG60_9MYCO</name>
<feature type="region of interest" description="Disordered" evidence="2">
    <location>
        <begin position="1"/>
        <end position="39"/>
    </location>
</feature>
<evidence type="ECO:0000313" key="7">
    <source>
        <dbReference type="EMBL" id="QPI39345.1"/>
    </source>
</evidence>
<dbReference type="InterPro" id="IPR018929">
    <property type="entry name" value="DUF2510"/>
</dbReference>
<protein>
    <submittedName>
        <fullName evidence="7">DUF4352 domain-containing protein</fullName>
    </submittedName>
</protein>
<reference evidence="7" key="3">
    <citation type="submission" date="2020-11" db="EMBL/GenBank/DDBJ databases">
        <title>Intraspecies plasmid and genomic variation of Mycobacterium kubicae revealed by the complete genome sequences of two clinical isolates.</title>
        <authorList>
            <person name="Hendrix J.R."/>
            <person name="Epperson L.E."/>
            <person name="Honda J.R."/>
            <person name="Strong M."/>
        </authorList>
    </citation>
    <scope>NUCLEOTIDE SEQUENCE</scope>
    <source>
        <strain evidence="7">JCM 13573</strain>
    </source>
</reference>
<accession>A0AAX1JG60</accession>
<evidence type="ECO:0000256" key="2">
    <source>
        <dbReference type="SAM" id="MobiDB-lite"/>
    </source>
</evidence>
<gene>
    <name evidence="7" type="ORF">I2456_07715</name>
    <name evidence="6" type="ORF">MKUB_14010</name>
</gene>
<keyword evidence="1" id="KW-0732">Signal</keyword>
<feature type="transmembrane region" description="Helical" evidence="3">
    <location>
        <begin position="43"/>
        <end position="66"/>
    </location>
</feature>
<dbReference type="InterPro" id="IPR029051">
    <property type="entry name" value="DUF4352"/>
</dbReference>
<organism evidence="7 9">
    <name type="scientific">Mycobacterium kubicae</name>
    <dbReference type="NCBI Taxonomy" id="120959"/>
    <lineage>
        <taxon>Bacteria</taxon>
        <taxon>Bacillati</taxon>
        <taxon>Actinomycetota</taxon>
        <taxon>Actinomycetes</taxon>
        <taxon>Mycobacteriales</taxon>
        <taxon>Mycobacteriaceae</taxon>
        <taxon>Mycobacterium</taxon>
        <taxon>Mycobacterium simiae complex</taxon>
    </lineage>
</organism>
<dbReference type="EMBL" id="BLKU01000003">
    <property type="protein sequence ID" value="GFG63911.1"/>
    <property type="molecule type" value="Genomic_DNA"/>
</dbReference>
<dbReference type="Gene3D" id="2.60.40.1240">
    <property type="match status" value="1"/>
</dbReference>
<evidence type="ECO:0000256" key="1">
    <source>
        <dbReference type="ARBA" id="ARBA00022729"/>
    </source>
</evidence>
<reference evidence="6" key="2">
    <citation type="submission" date="2020-02" db="EMBL/GenBank/DDBJ databases">
        <authorList>
            <person name="Matsumoto Y."/>
            <person name="Kinjo T."/>
            <person name="Motooka D."/>
            <person name="Nabeya D."/>
            <person name="Jung N."/>
            <person name="Uechi K."/>
            <person name="Horii T."/>
            <person name="Iida T."/>
            <person name="Fujita J."/>
            <person name="Nakamura S."/>
        </authorList>
    </citation>
    <scope>NUCLEOTIDE SEQUENCE</scope>
    <source>
        <strain evidence="6">JCM 13573</strain>
    </source>
</reference>
<dbReference type="Pfam" id="PF11611">
    <property type="entry name" value="DUF4352"/>
    <property type="match status" value="1"/>
</dbReference>
<evidence type="ECO:0000313" key="9">
    <source>
        <dbReference type="Proteomes" id="UP000663583"/>
    </source>
</evidence>
<evidence type="ECO:0000313" key="8">
    <source>
        <dbReference type="Proteomes" id="UP000465306"/>
    </source>
</evidence>
<evidence type="ECO:0000259" key="5">
    <source>
        <dbReference type="Pfam" id="PF11611"/>
    </source>
</evidence>
<dbReference type="EMBL" id="CP065047">
    <property type="protein sequence ID" value="QPI39345.1"/>
    <property type="molecule type" value="Genomic_DNA"/>
</dbReference>
<keyword evidence="3" id="KW-0472">Membrane</keyword>
<keyword evidence="3" id="KW-0812">Transmembrane</keyword>
<sequence length="210" mass="22700">MTQATPPGWYPDPTGAPGTRYWDGNHWTATPPPPAQPPRKRHVWPWVLLAVVVLFFGGCGVLILAVGSSVNSNHHATDATTANVGQEVRDGKFAFVVKNVRTSKQEGLSTARGEFVILTMTVTNIGQQPQSFFVQNQKLVDTAGKEYAADSMAALEMNRSENGDNNSMLTDMNPGFTVTVLVPFDVPPGTTFKAVELHDSVFSDGAKVKL</sequence>
<keyword evidence="3" id="KW-1133">Transmembrane helix</keyword>
<dbReference type="Proteomes" id="UP000663583">
    <property type="component" value="Chromosome"/>
</dbReference>